<protein>
    <recommendedName>
        <fullName evidence="3 6">Beta-lactamase</fullName>
        <ecNumber evidence="3 6">3.5.2.6</ecNumber>
    </recommendedName>
</protein>
<dbReference type="PANTHER" id="PTHR35333">
    <property type="entry name" value="BETA-LACTAMASE"/>
    <property type="match status" value="1"/>
</dbReference>
<evidence type="ECO:0000256" key="1">
    <source>
        <dbReference type="ARBA" id="ARBA00001526"/>
    </source>
</evidence>
<evidence type="ECO:0000256" key="6">
    <source>
        <dbReference type="RuleBase" id="RU361140"/>
    </source>
</evidence>
<dbReference type="SUPFAM" id="SSF56601">
    <property type="entry name" value="beta-lactamase/transpeptidase-like"/>
    <property type="match status" value="1"/>
</dbReference>
<keyword evidence="10" id="KW-1185">Reference proteome</keyword>
<evidence type="ECO:0000256" key="7">
    <source>
        <dbReference type="SAM" id="SignalP"/>
    </source>
</evidence>
<comment type="catalytic activity">
    <reaction evidence="1 6">
        <text>a beta-lactam + H2O = a substituted beta-amino acid</text>
        <dbReference type="Rhea" id="RHEA:20401"/>
        <dbReference type="ChEBI" id="CHEBI:15377"/>
        <dbReference type="ChEBI" id="CHEBI:35627"/>
        <dbReference type="ChEBI" id="CHEBI:140347"/>
        <dbReference type="EC" id="3.5.2.6"/>
    </reaction>
</comment>
<gene>
    <name evidence="9" type="ORF">SAMN05216382_2292</name>
</gene>
<evidence type="ECO:0000256" key="2">
    <source>
        <dbReference type="ARBA" id="ARBA00009009"/>
    </source>
</evidence>
<dbReference type="EMBL" id="FNZZ01000004">
    <property type="protein sequence ID" value="SEL61273.1"/>
    <property type="molecule type" value="Genomic_DNA"/>
</dbReference>
<dbReference type="GO" id="GO:0046677">
    <property type="term" value="P:response to antibiotic"/>
    <property type="evidence" value="ECO:0007669"/>
    <property type="project" value="UniProtKB-UniRule"/>
</dbReference>
<evidence type="ECO:0000256" key="3">
    <source>
        <dbReference type="ARBA" id="ARBA00012865"/>
    </source>
</evidence>
<dbReference type="InterPro" id="IPR023650">
    <property type="entry name" value="Beta-lactam_class-A_AS"/>
</dbReference>
<dbReference type="PRINTS" id="PR00118">
    <property type="entry name" value="BLACTAMASEA"/>
</dbReference>
<keyword evidence="5 6" id="KW-0046">Antibiotic resistance</keyword>
<dbReference type="GO" id="GO:0008800">
    <property type="term" value="F:beta-lactamase activity"/>
    <property type="evidence" value="ECO:0007669"/>
    <property type="project" value="UniProtKB-UniRule"/>
</dbReference>
<accession>A0A1H7RM44</accession>
<evidence type="ECO:0000313" key="10">
    <source>
        <dbReference type="Proteomes" id="UP000199214"/>
    </source>
</evidence>
<feature type="chain" id="PRO_5011794679" description="Beta-lactamase" evidence="7">
    <location>
        <begin position="26"/>
        <end position="284"/>
    </location>
</feature>
<dbReference type="PROSITE" id="PS00146">
    <property type="entry name" value="BETA_LACTAMASE_A"/>
    <property type="match status" value="1"/>
</dbReference>
<keyword evidence="7" id="KW-0732">Signal</keyword>
<feature type="domain" description="Beta-lactamase class A catalytic" evidence="8">
    <location>
        <begin position="49"/>
        <end position="100"/>
    </location>
</feature>
<dbReference type="Proteomes" id="UP000199214">
    <property type="component" value="Unassembled WGS sequence"/>
</dbReference>
<dbReference type="Pfam" id="PF13354">
    <property type="entry name" value="Beta-lactamase2"/>
    <property type="match status" value="2"/>
</dbReference>
<keyword evidence="4 6" id="KW-0378">Hydrolase</keyword>
<evidence type="ECO:0000259" key="8">
    <source>
        <dbReference type="Pfam" id="PF13354"/>
    </source>
</evidence>
<evidence type="ECO:0000313" key="9">
    <source>
        <dbReference type="EMBL" id="SEL61273.1"/>
    </source>
</evidence>
<dbReference type="InterPro" id="IPR012338">
    <property type="entry name" value="Beta-lactam/transpept-like"/>
</dbReference>
<evidence type="ECO:0000256" key="5">
    <source>
        <dbReference type="ARBA" id="ARBA00023251"/>
    </source>
</evidence>
<feature type="signal peptide" evidence="7">
    <location>
        <begin position="1"/>
        <end position="25"/>
    </location>
</feature>
<feature type="domain" description="Beta-lactamase class A catalytic" evidence="8">
    <location>
        <begin position="102"/>
        <end position="247"/>
    </location>
</feature>
<dbReference type="InterPro" id="IPR000871">
    <property type="entry name" value="Beta-lactam_class-A"/>
</dbReference>
<dbReference type="EC" id="3.5.2.6" evidence="3 6"/>
<dbReference type="PANTHER" id="PTHR35333:SF3">
    <property type="entry name" value="BETA-LACTAMASE-TYPE TRANSPEPTIDASE FOLD CONTAINING PROTEIN"/>
    <property type="match status" value="1"/>
</dbReference>
<organism evidence="9 10">
    <name type="scientific">Sphingomonas palmae</name>
    <dbReference type="NCBI Taxonomy" id="1855283"/>
    <lineage>
        <taxon>Bacteria</taxon>
        <taxon>Pseudomonadati</taxon>
        <taxon>Pseudomonadota</taxon>
        <taxon>Alphaproteobacteria</taxon>
        <taxon>Sphingomonadales</taxon>
        <taxon>Sphingomonadaceae</taxon>
        <taxon>Sphingomonas</taxon>
    </lineage>
</organism>
<name>A0A1H7RM44_9SPHN</name>
<reference evidence="10" key="1">
    <citation type="submission" date="2016-10" db="EMBL/GenBank/DDBJ databases">
        <authorList>
            <person name="Varghese N."/>
            <person name="Submissions S."/>
        </authorList>
    </citation>
    <scope>NUCLEOTIDE SEQUENCE [LARGE SCALE GENOMIC DNA]</scope>
    <source>
        <strain evidence="10">JS21-1</strain>
    </source>
</reference>
<evidence type="ECO:0000256" key="4">
    <source>
        <dbReference type="ARBA" id="ARBA00022801"/>
    </source>
</evidence>
<comment type="similarity">
    <text evidence="2 6">Belongs to the class-A beta-lactamase family.</text>
</comment>
<dbReference type="AlphaFoldDB" id="A0A1H7RM44"/>
<dbReference type="GO" id="GO:0030655">
    <property type="term" value="P:beta-lactam antibiotic catabolic process"/>
    <property type="evidence" value="ECO:0007669"/>
    <property type="project" value="InterPro"/>
</dbReference>
<dbReference type="RefSeq" id="WP_245708446.1">
    <property type="nucleotide sequence ID" value="NZ_FNZZ01000004.1"/>
</dbReference>
<dbReference type="InterPro" id="IPR045155">
    <property type="entry name" value="Beta-lactam_cat"/>
</dbReference>
<dbReference type="Gene3D" id="3.40.710.10">
    <property type="entry name" value="DD-peptidase/beta-lactamase superfamily"/>
    <property type="match status" value="1"/>
</dbReference>
<sequence length="284" mass="30371">MRFALLRLLLAGMAASFLLPTPASATSADLVRLESELRALVGGRSGEYGIAALDLRDGSNVAVNGHLPFAMASTVKLAIAAVYLSEVDAGRRTLSNMVAGRPASRVMELMIVRSDNQAADQLLAAVGGPVVVQQWLNAHGFSGIRVDRTIAQLLRERGHLADVKDVATPTAMVAFLSRLEDATVLTARSGAYLFDLMRRCATGTRRIRALLPPGTTVEDKTGTLDGVTNDVGFITMPDGHRVAIAIFARGGRDRQPGIAAVARLVYDRFADSTRNALSVFMQLR</sequence>
<proteinExistence type="inferred from homology"/>
<dbReference type="STRING" id="1855283.SAMN05216382_2292"/>